<feature type="transmembrane region" description="Helical" evidence="1">
    <location>
        <begin position="86"/>
        <end position="104"/>
    </location>
</feature>
<keyword evidence="1" id="KW-0472">Membrane</keyword>
<evidence type="ECO:0000313" key="2">
    <source>
        <dbReference type="EMBL" id="MBM9475634.1"/>
    </source>
</evidence>
<accession>A0A939C4E7</accession>
<comment type="caution">
    <text evidence="2">The sequence shown here is derived from an EMBL/GenBank/DDBJ whole genome shotgun (WGS) entry which is preliminary data.</text>
</comment>
<gene>
    <name evidence="2" type="ORF">JL107_04155</name>
</gene>
<dbReference type="RefSeq" id="WP_205255738.1">
    <property type="nucleotide sequence ID" value="NZ_BAAAPV010000002.1"/>
</dbReference>
<reference evidence="2" key="1">
    <citation type="submission" date="2021-01" db="EMBL/GenBank/DDBJ databases">
        <title>KCTC 19127 draft genome.</title>
        <authorList>
            <person name="An D."/>
        </authorList>
    </citation>
    <scope>NUCLEOTIDE SEQUENCE</scope>
    <source>
        <strain evidence="2">KCTC 19127</strain>
    </source>
</reference>
<proteinExistence type="predicted"/>
<feature type="transmembrane region" description="Helical" evidence="1">
    <location>
        <begin position="55"/>
        <end position="74"/>
    </location>
</feature>
<keyword evidence="1" id="KW-0812">Transmembrane</keyword>
<keyword evidence="1" id="KW-1133">Transmembrane helix</keyword>
<evidence type="ECO:0000313" key="3">
    <source>
        <dbReference type="Proteomes" id="UP000663801"/>
    </source>
</evidence>
<organism evidence="2 3">
    <name type="scientific">Nakamurella flavida</name>
    <dbReference type="NCBI Taxonomy" id="363630"/>
    <lineage>
        <taxon>Bacteria</taxon>
        <taxon>Bacillati</taxon>
        <taxon>Actinomycetota</taxon>
        <taxon>Actinomycetes</taxon>
        <taxon>Nakamurellales</taxon>
        <taxon>Nakamurellaceae</taxon>
        <taxon>Nakamurella</taxon>
    </lineage>
</organism>
<protein>
    <submittedName>
        <fullName evidence="2">Uncharacterized protein</fullName>
    </submittedName>
</protein>
<feature type="transmembrane region" description="Helical" evidence="1">
    <location>
        <begin position="25"/>
        <end position="49"/>
    </location>
</feature>
<dbReference type="Proteomes" id="UP000663801">
    <property type="component" value="Unassembled WGS sequence"/>
</dbReference>
<keyword evidence="3" id="KW-1185">Reference proteome</keyword>
<dbReference type="AlphaFoldDB" id="A0A939C4E7"/>
<evidence type="ECO:0000256" key="1">
    <source>
        <dbReference type="SAM" id="Phobius"/>
    </source>
</evidence>
<feature type="transmembrane region" description="Helical" evidence="1">
    <location>
        <begin position="110"/>
        <end position="128"/>
    </location>
</feature>
<dbReference type="EMBL" id="JAERWL010000005">
    <property type="protein sequence ID" value="MBM9475634.1"/>
    <property type="molecule type" value="Genomic_DNA"/>
</dbReference>
<name>A0A939C4E7_9ACTN</name>
<sequence length="140" mass="14647">MVEFPTGDGHVGRPRALLVLGRLQVGLLLVCAVILLGVILLGWVFSGWVWPADSVAELLTGIGAVLLGGLWLAATRPAWRGRTRPLIATAVVTIPVAVGSGLWLSSRGVLPVPFLAGVLPVAILVVWIRRRSPGPHASSG</sequence>